<evidence type="ECO:0000259" key="1">
    <source>
        <dbReference type="Pfam" id="PF14452"/>
    </source>
</evidence>
<keyword evidence="2" id="KW-0614">Plasmid</keyword>
<geneLocation type="plasmid" evidence="2 3">
    <name>pRinCIP108029d</name>
</geneLocation>
<evidence type="ECO:0000313" key="2">
    <source>
        <dbReference type="EMBL" id="WRW39430.1"/>
    </source>
</evidence>
<dbReference type="Proteomes" id="UP001322785">
    <property type="component" value="Plasmid pRinCIP108029d"/>
</dbReference>
<dbReference type="InterPro" id="IPR027802">
    <property type="entry name" value="Multi-ubiquitin_dom"/>
</dbReference>
<keyword evidence="3" id="KW-1185">Reference proteome</keyword>
<dbReference type="EMBL" id="CP140637">
    <property type="protein sequence ID" value="WRW39430.1"/>
    <property type="molecule type" value="Genomic_DNA"/>
</dbReference>
<feature type="domain" description="Multi-ubiquitin" evidence="1">
    <location>
        <begin position="96"/>
        <end position="160"/>
    </location>
</feature>
<name>A0ABZ1DT73_9HYPH</name>
<feature type="domain" description="Multi-ubiquitin" evidence="1">
    <location>
        <begin position="29"/>
        <end position="88"/>
    </location>
</feature>
<evidence type="ECO:0000313" key="3">
    <source>
        <dbReference type="Proteomes" id="UP001322785"/>
    </source>
</evidence>
<dbReference type="RefSeq" id="WP_193445222.1">
    <property type="nucleotide sequence ID" value="NZ_BSOQ01000008.1"/>
</dbReference>
<dbReference type="Pfam" id="PF14452">
    <property type="entry name" value="Multi_ubiq"/>
    <property type="match status" value="2"/>
</dbReference>
<protein>
    <submittedName>
        <fullName evidence="2">Multiubiquitin domain-containing protein</fullName>
    </submittedName>
</protein>
<reference evidence="2 3" key="1">
    <citation type="submission" date="2023-12" db="EMBL/GenBank/DDBJ databases">
        <authorList>
            <person name="Menendez E."/>
            <person name="Kaur S."/>
            <person name="Flores-Felix J.D."/>
            <person name="diCenzo G.C."/>
            <person name="Peix A."/>
            <person name="Velazquez E."/>
        </authorList>
    </citation>
    <scope>NUCLEOTIDE SEQUENCE [LARGE SCALE GENOMIC DNA]</scope>
    <source>
        <strain evidence="2 3">CIP 108029</strain>
        <plasmid evidence="2 3">pRinCIP108029d</plasmid>
    </source>
</reference>
<proteinExistence type="predicted"/>
<gene>
    <name evidence="2" type="ORF">U5G49_006506</name>
</gene>
<sequence>MNTVLMNTADDHKHTDGRFNVQIGDKNFNFAVFTFDDGKVTGAQVAMAANKHPVEDYVVLRHLKSGELETLRPTETSELDKNKISRFLVVEGSITYRFFVEGLAMEWPRRKLIAWQIKLLAGADDDQALTLERTGFDPVFDDDDEVNIGGDEVEHFKLRKRKKTVTVIYGGDTEFELERRVYTTEELMTQFGVPAGYKLDIIGADGVFREMAPAERLRVKDGMEFASHPPVGQSS</sequence>
<accession>A0ABZ1DT73</accession>
<organism evidence="2 3">
    <name type="scientific">Rhizobium indigoferae</name>
    <dbReference type="NCBI Taxonomy" id="158891"/>
    <lineage>
        <taxon>Bacteria</taxon>
        <taxon>Pseudomonadati</taxon>
        <taxon>Pseudomonadota</taxon>
        <taxon>Alphaproteobacteria</taxon>
        <taxon>Hyphomicrobiales</taxon>
        <taxon>Rhizobiaceae</taxon>
        <taxon>Rhizobium/Agrobacterium group</taxon>
        <taxon>Rhizobium</taxon>
    </lineage>
</organism>